<keyword evidence="9 10" id="KW-0131">Cell cycle</keyword>
<dbReference type="InterPro" id="IPR004513">
    <property type="entry name" value="FtsX"/>
</dbReference>
<proteinExistence type="inferred from homology"/>
<reference evidence="14 15" key="1">
    <citation type="journal article" date="2016" name="Nat. Commun.">
        <title>Thousands of microbial genomes shed light on interconnected biogeochemical processes in an aquifer system.</title>
        <authorList>
            <person name="Anantharaman K."/>
            <person name="Brown C.T."/>
            <person name="Hug L.A."/>
            <person name="Sharon I."/>
            <person name="Castelle C.J."/>
            <person name="Probst A.J."/>
            <person name="Thomas B.C."/>
            <person name="Singh A."/>
            <person name="Wilkins M.J."/>
            <person name="Karaoz U."/>
            <person name="Brodie E.L."/>
            <person name="Williams K.H."/>
            <person name="Hubbard S.S."/>
            <person name="Banfield J.F."/>
        </authorList>
    </citation>
    <scope>NUCLEOTIDE SEQUENCE [LARGE SCALE GENOMIC DNA]</scope>
</reference>
<evidence type="ECO:0000256" key="1">
    <source>
        <dbReference type="ARBA" id="ARBA00004651"/>
    </source>
</evidence>
<dbReference type="STRING" id="1798647.A2855_01820"/>
<feature type="transmembrane region" description="Helical" evidence="11">
    <location>
        <begin position="283"/>
        <end position="302"/>
    </location>
</feature>
<keyword evidence="4 10" id="KW-1003">Cell membrane</keyword>
<evidence type="ECO:0000313" key="15">
    <source>
        <dbReference type="Proteomes" id="UP000179059"/>
    </source>
</evidence>
<keyword evidence="7 11" id="KW-1133">Transmembrane helix</keyword>
<dbReference type="InterPro" id="IPR040690">
    <property type="entry name" value="FtsX_ECD"/>
</dbReference>
<comment type="subcellular location">
    <subcellularLocation>
        <location evidence="1">Cell membrane</location>
        <topology evidence="1">Multi-pass membrane protein</topology>
    </subcellularLocation>
</comment>
<dbReference type="PIRSF" id="PIRSF003097">
    <property type="entry name" value="FtsX"/>
    <property type="match status" value="1"/>
</dbReference>
<keyword evidence="5 10" id="KW-0132">Cell division</keyword>
<evidence type="ECO:0000256" key="5">
    <source>
        <dbReference type="ARBA" id="ARBA00022618"/>
    </source>
</evidence>
<feature type="transmembrane region" description="Helical" evidence="11">
    <location>
        <begin position="178"/>
        <end position="202"/>
    </location>
</feature>
<evidence type="ECO:0000256" key="4">
    <source>
        <dbReference type="ARBA" id="ARBA00022475"/>
    </source>
</evidence>
<evidence type="ECO:0000259" key="13">
    <source>
        <dbReference type="Pfam" id="PF18075"/>
    </source>
</evidence>
<accession>A0A1G2CAS2</accession>
<dbReference type="AlphaFoldDB" id="A0A1G2CAS2"/>
<keyword evidence="8 10" id="KW-0472">Membrane</keyword>
<gene>
    <name evidence="14" type="ORF">A2855_01820</name>
</gene>
<feature type="transmembrane region" description="Helical" evidence="11">
    <location>
        <begin position="21"/>
        <end position="43"/>
    </location>
</feature>
<feature type="transmembrane region" description="Helical" evidence="11">
    <location>
        <begin position="231"/>
        <end position="256"/>
    </location>
</feature>
<dbReference type="Pfam" id="PF02687">
    <property type="entry name" value="FtsX"/>
    <property type="match status" value="1"/>
</dbReference>
<dbReference type="GO" id="GO:0051301">
    <property type="term" value="P:cell division"/>
    <property type="evidence" value="ECO:0007669"/>
    <property type="project" value="UniProtKB-KW"/>
</dbReference>
<comment type="similarity">
    <text evidence="2 10">Belongs to the ABC-4 integral membrane protein family. FtsX subfamily.</text>
</comment>
<dbReference type="Pfam" id="PF18075">
    <property type="entry name" value="FtsX_ECD"/>
    <property type="match status" value="1"/>
</dbReference>
<feature type="domain" description="ABC3 transporter permease C-terminal" evidence="12">
    <location>
        <begin position="181"/>
        <end position="307"/>
    </location>
</feature>
<dbReference type="GO" id="GO:0005886">
    <property type="term" value="C:plasma membrane"/>
    <property type="evidence" value="ECO:0007669"/>
    <property type="project" value="UniProtKB-SubCell"/>
</dbReference>
<feature type="domain" description="FtsX extracellular" evidence="13">
    <location>
        <begin position="59"/>
        <end position="145"/>
    </location>
</feature>
<comment type="caution">
    <text evidence="14">The sequence shown here is derived from an EMBL/GenBank/DDBJ whole genome shotgun (WGS) entry which is preliminary data.</text>
</comment>
<organism evidence="14 15">
    <name type="scientific">Candidatus Liptonbacteria bacterium RIFCSPHIGHO2_01_FULL_57_28</name>
    <dbReference type="NCBI Taxonomy" id="1798647"/>
    <lineage>
        <taxon>Bacteria</taxon>
        <taxon>Candidatus Liptoniibacteriota</taxon>
    </lineage>
</organism>
<evidence type="ECO:0000256" key="9">
    <source>
        <dbReference type="ARBA" id="ARBA00023306"/>
    </source>
</evidence>
<evidence type="ECO:0000256" key="7">
    <source>
        <dbReference type="ARBA" id="ARBA00022989"/>
    </source>
</evidence>
<evidence type="ECO:0000256" key="10">
    <source>
        <dbReference type="PIRNR" id="PIRNR003097"/>
    </source>
</evidence>
<evidence type="ECO:0000259" key="12">
    <source>
        <dbReference type="Pfam" id="PF02687"/>
    </source>
</evidence>
<dbReference type="EMBL" id="MHKX01000007">
    <property type="protein sequence ID" value="OGY98503.1"/>
    <property type="molecule type" value="Genomic_DNA"/>
</dbReference>
<evidence type="ECO:0000256" key="11">
    <source>
        <dbReference type="SAM" id="Phobius"/>
    </source>
</evidence>
<dbReference type="Gene3D" id="3.30.70.3040">
    <property type="match status" value="1"/>
</dbReference>
<protein>
    <recommendedName>
        <fullName evidence="3 10">Cell division protein FtsX</fullName>
    </recommendedName>
</protein>
<name>A0A1G2CAS2_9BACT</name>
<keyword evidence="6 11" id="KW-0812">Transmembrane</keyword>
<dbReference type="PANTHER" id="PTHR47755:SF1">
    <property type="entry name" value="CELL DIVISION PROTEIN FTSX"/>
    <property type="match status" value="1"/>
</dbReference>
<evidence type="ECO:0000256" key="3">
    <source>
        <dbReference type="ARBA" id="ARBA00021907"/>
    </source>
</evidence>
<dbReference type="InterPro" id="IPR003838">
    <property type="entry name" value="ABC3_permease_C"/>
</dbReference>
<evidence type="ECO:0000256" key="2">
    <source>
        <dbReference type="ARBA" id="ARBA00007379"/>
    </source>
</evidence>
<dbReference type="Proteomes" id="UP000179059">
    <property type="component" value="Unassembled WGS sequence"/>
</dbReference>
<evidence type="ECO:0000256" key="6">
    <source>
        <dbReference type="ARBA" id="ARBA00022692"/>
    </source>
</evidence>
<sequence>MITIISRVIHYGFKNFWRNGLLSTATTAIVTLSLIVFAGLIFANATTTSIVNFLKDKIDVSVYFQLNTPEDEILAVQESLTQLPEVKAVNYISADQALQIFKEKHKDEPEIAQSLDQLNSNPFEASLDIKAYDPTKYAGIADYLDRPELRQYIDKVNYFQNQQAIDNLAAIVKNVDRAGLLITIFLSLIAGLVVFNTIRLVIYSNRDEIAIMRAVGASNTFVRGPYVVEGILIGLIAAVISLILIFLGFVVSPFIYQASTTFDVSIPGFSITQYFYRSFFKLLLYQVLFGVLLTSISSFIAVRRYLRN</sequence>
<evidence type="ECO:0000256" key="8">
    <source>
        <dbReference type="ARBA" id="ARBA00023136"/>
    </source>
</evidence>
<evidence type="ECO:0000313" key="14">
    <source>
        <dbReference type="EMBL" id="OGY98503.1"/>
    </source>
</evidence>
<dbReference type="PANTHER" id="PTHR47755">
    <property type="entry name" value="CELL DIVISION PROTEIN FTSX"/>
    <property type="match status" value="1"/>
</dbReference>